<keyword evidence="12" id="KW-0255">Endonuclease</keyword>
<dbReference type="GO" id="GO:0004519">
    <property type="term" value="F:endonuclease activity"/>
    <property type="evidence" value="ECO:0007669"/>
    <property type="project" value="UniProtKB-KW"/>
</dbReference>
<evidence type="ECO:0000259" key="11">
    <source>
        <dbReference type="Pfam" id="PF07884"/>
    </source>
</evidence>
<evidence type="ECO:0000256" key="5">
    <source>
        <dbReference type="ARBA" id="ARBA00022989"/>
    </source>
</evidence>
<evidence type="ECO:0000256" key="3">
    <source>
        <dbReference type="ARBA" id="ARBA00022692"/>
    </source>
</evidence>
<dbReference type="InterPro" id="IPR038354">
    <property type="entry name" value="VKOR_sf"/>
</dbReference>
<evidence type="ECO:0000313" key="12">
    <source>
        <dbReference type="EMBL" id="KYF63022.1"/>
    </source>
</evidence>
<dbReference type="AlphaFoldDB" id="A0A150Q4W3"/>
<dbReference type="Pfam" id="PF07884">
    <property type="entry name" value="VKOR"/>
    <property type="match status" value="1"/>
</dbReference>
<keyword evidence="4" id="KW-0874">Quinone</keyword>
<evidence type="ECO:0000313" key="13">
    <source>
        <dbReference type="Proteomes" id="UP000075260"/>
    </source>
</evidence>
<feature type="transmembrane region" description="Helical" evidence="10">
    <location>
        <begin position="99"/>
        <end position="118"/>
    </location>
</feature>
<dbReference type="Proteomes" id="UP000075260">
    <property type="component" value="Unassembled WGS sequence"/>
</dbReference>
<evidence type="ECO:0000256" key="2">
    <source>
        <dbReference type="ARBA" id="ARBA00006214"/>
    </source>
</evidence>
<dbReference type="GO" id="GO:0016491">
    <property type="term" value="F:oxidoreductase activity"/>
    <property type="evidence" value="ECO:0007669"/>
    <property type="project" value="UniProtKB-KW"/>
</dbReference>
<comment type="similarity">
    <text evidence="2">Belongs to the VKOR family.</text>
</comment>
<name>A0A150Q4W3_SORCE</name>
<evidence type="ECO:0000256" key="9">
    <source>
        <dbReference type="ARBA" id="ARBA00023284"/>
    </source>
</evidence>
<evidence type="ECO:0000256" key="4">
    <source>
        <dbReference type="ARBA" id="ARBA00022719"/>
    </source>
</evidence>
<accession>A0A150Q4W3</accession>
<keyword evidence="7 10" id="KW-0472">Membrane</keyword>
<evidence type="ECO:0000256" key="10">
    <source>
        <dbReference type="SAM" id="Phobius"/>
    </source>
</evidence>
<sequence>MAVVSLFQLGLIRHLPDPPLPGFDSDKVTSSDIAFGLTMPDAPLALTSFASNLALAGWGGAERARKTPWIPAAVAVKAAVEAAVSGWLLVQMRRRERTWCAYCLVAMAANMAVFALSLPEGWTALGKASPDRRS</sequence>
<keyword evidence="5 10" id="KW-1133">Transmembrane helix</keyword>
<gene>
    <name evidence="12" type="ORF">BE15_02450</name>
</gene>
<keyword evidence="12" id="KW-0378">Hydrolase</keyword>
<keyword evidence="8" id="KW-1015">Disulfide bond</keyword>
<feature type="domain" description="Vitamin K epoxide reductase" evidence="11">
    <location>
        <begin position="23"/>
        <end position="117"/>
    </location>
</feature>
<feature type="transmembrane region" description="Helical" evidence="10">
    <location>
        <begin position="69"/>
        <end position="90"/>
    </location>
</feature>
<organism evidence="12 13">
    <name type="scientific">Sorangium cellulosum</name>
    <name type="common">Polyangium cellulosum</name>
    <dbReference type="NCBI Taxonomy" id="56"/>
    <lineage>
        <taxon>Bacteria</taxon>
        <taxon>Pseudomonadati</taxon>
        <taxon>Myxococcota</taxon>
        <taxon>Polyangia</taxon>
        <taxon>Polyangiales</taxon>
        <taxon>Polyangiaceae</taxon>
        <taxon>Sorangium</taxon>
    </lineage>
</organism>
<evidence type="ECO:0000256" key="6">
    <source>
        <dbReference type="ARBA" id="ARBA00023002"/>
    </source>
</evidence>
<evidence type="ECO:0000256" key="1">
    <source>
        <dbReference type="ARBA" id="ARBA00004141"/>
    </source>
</evidence>
<comment type="subcellular location">
    <subcellularLocation>
        <location evidence="1">Membrane</location>
        <topology evidence="1">Multi-pass membrane protein</topology>
    </subcellularLocation>
</comment>
<reference evidence="12 13" key="1">
    <citation type="submission" date="2014-02" db="EMBL/GenBank/DDBJ databases">
        <title>The small core and large imbalanced accessory genome model reveals a collaborative survival strategy of Sorangium cellulosum strains in nature.</title>
        <authorList>
            <person name="Han K."/>
            <person name="Peng R."/>
            <person name="Blom J."/>
            <person name="Li Y.-Z."/>
        </authorList>
    </citation>
    <scope>NUCLEOTIDE SEQUENCE [LARGE SCALE GENOMIC DNA]</scope>
    <source>
        <strain evidence="12 13">So0008-312</strain>
    </source>
</reference>
<comment type="caution">
    <text evidence="12">The sequence shown here is derived from an EMBL/GenBank/DDBJ whole genome shotgun (WGS) entry which is preliminary data.</text>
</comment>
<keyword evidence="9" id="KW-0676">Redox-active center</keyword>
<dbReference type="GO" id="GO:0048038">
    <property type="term" value="F:quinone binding"/>
    <property type="evidence" value="ECO:0007669"/>
    <property type="project" value="UniProtKB-KW"/>
</dbReference>
<protein>
    <submittedName>
        <fullName evidence="12">Type I restriction endonuclease</fullName>
    </submittedName>
</protein>
<dbReference type="EMBL" id="JEMA01001044">
    <property type="protein sequence ID" value="KYF63022.1"/>
    <property type="molecule type" value="Genomic_DNA"/>
</dbReference>
<dbReference type="InterPro" id="IPR012932">
    <property type="entry name" value="VKOR"/>
</dbReference>
<keyword evidence="3 10" id="KW-0812">Transmembrane</keyword>
<dbReference type="GO" id="GO:0016020">
    <property type="term" value="C:membrane"/>
    <property type="evidence" value="ECO:0007669"/>
    <property type="project" value="UniProtKB-SubCell"/>
</dbReference>
<evidence type="ECO:0000256" key="8">
    <source>
        <dbReference type="ARBA" id="ARBA00023157"/>
    </source>
</evidence>
<dbReference type="Gene3D" id="1.20.1440.130">
    <property type="entry name" value="VKOR domain"/>
    <property type="match status" value="1"/>
</dbReference>
<proteinExistence type="inferred from homology"/>
<keyword evidence="12" id="KW-0540">Nuclease</keyword>
<keyword evidence="6" id="KW-0560">Oxidoreductase</keyword>
<evidence type="ECO:0000256" key="7">
    <source>
        <dbReference type="ARBA" id="ARBA00023136"/>
    </source>
</evidence>